<dbReference type="PANTHER" id="PTHR46797">
    <property type="entry name" value="HTH-TYPE TRANSCRIPTIONAL REGULATOR"/>
    <property type="match status" value="1"/>
</dbReference>
<dbReference type="AlphaFoldDB" id="A0A543IQB9"/>
<dbReference type="InterPro" id="IPR011990">
    <property type="entry name" value="TPR-like_helical_dom_sf"/>
</dbReference>
<dbReference type="Proteomes" id="UP000319213">
    <property type="component" value="Unassembled WGS sequence"/>
</dbReference>
<accession>A0A543IQB9</accession>
<organism evidence="3 4">
    <name type="scientific">Thermopolyspora flexuosa</name>
    <dbReference type="NCBI Taxonomy" id="103836"/>
    <lineage>
        <taxon>Bacteria</taxon>
        <taxon>Bacillati</taxon>
        <taxon>Actinomycetota</taxon>
        <taxon>Actinomycetes</taxon>
        <taxon>Streptosporangiales</taxon>
        <taxon>Streptosporangiaceae</taxon>
        <taxon>Thermopolyspora</taxon>
    </lineage>
</organism>
<dbReference type="GO" id="GO:0003677">
    <property type="term" value="F:DNA binding"/>
    <property type="evidence" value="ECO:0007669"/>
    <property type="project" value="UniProtKB-KW"/>
</dbReference>
<dbReference type="GO" id="GO:0005829">
    <property type="term" value="C:cytosol"/>
    <property type="evidence" value="ECO:0007669"/>
    <property type="project" value="TreeGrafter"/>
</dbReference>
<name>A0A543IQB9_9ACTN</name>
<dbReference type="SUPFAM" id="SSF48452">
    <property type="entry name" value="TPR-like"/>
    <property type="match status" value="1"/>
</dbReference>
<evidence type="ECO:0000313" key="3">
    <source>
        <dbReference type="EMBL" id="TQM72775.1"/>
    </source>
</evidence>
<dbReference type="CDD" id="cd00093">
    <property type="entry name" value="HTH_XRE"/>
    <property type="match status" value="1"/>
</dbReference>
<dbReference type="SMART" id="SM00530">
    <property type="entry name" value="HTH_XRE"/>
    <property type="match status" value="1"/>
</dbReference>
<dbReference type="OrthoDB" id="3504495at2"/>
<dbReference type="RefSeq" id="WP_142262300.1">
    <property type="nucleotide sequence ID" value="NZ_BMPV01000002.1"/>
</dbReference>
<keyword evidence="4" id="KW-1185">Reference proteome</keyword>
<sequence>MNGGGYEYGDDVGRRIAHWRKVRGLTQSGLAREAHVSRSLIAQVEAGHKPATSSLVAAVAAALGVEPALLSGPPYRREDGRGDAAHRAIPAIRRALAYADLAPEVDTPPRSLDALDEELATVQRLQGAAQYVRLGARLPAIIEELTVHAVQTDLPRAWLLLNRADAVAASLARRLGYHDLAQVAIERAAFAAQRADDPLLPRLVVLSRALLLLSAKAADLALAMAVRAAAEVDRDEPGGLTVYGALQLRAAVAAARAGRAREAWEHHGEAEEVARRLGNGPDPYGLQVLPGNVAIHGCAIAVELGDYDCALRMDERIVLSPRLWPERRAHHEIDMARACLGVGRHKEALHRILKAEKIAPQMTRYHPTSRETVMELERKYRTLPESLRALERRMGL</sequence>
<dbReference type="InterPro" id="IPR050807">
    <property type="entry name" value="TransReg_Diox_bact_type"/>
</dbReference>
<dbReference type="SUPFAM" id="SSF47413">
    <property type="entry name" value="lambda repressor-like DNA-binding domains"/>
    <property type="match status" value="1"/>
</dbReference>
<dbReference type="EMBL" id="VFPQ01000002">
    <property type="protein sequence ID" value="TQM72775.1"/>
    <property type="molecule type" value="Genomic_DNA"/>
</dbReference>
<dbReference type="PANTHER" id="PTHR46797:SF1">
    <property type="entry name" value="METHYLPHOSPHONATE SYNTHASE"/>
    <property type="match status" value="1"/>
</dbReference>
<evidence type="ECO:0000259" key="2">
    <source>
        <dbReference type="PROSITE" id="PS50943"/>
    </source>
</evidence>
<comment type="caution">
    <text evidence="3">The sequence shown here is derived from an EMBL/GenBank/DDBJ whole genome shotgun (WGS) entry which is preliminary data.</text>
</comment>
<evidence type="ECO:0000313" key="4">
    <source>
        <dbReference type="Proteomes" id="UP000319213"/>
    </source>
</evidence>
<feature type="domain" description="HTH cro/C1-type" evidence="2">
    <location>
        <begin position="16"/>
        <end position="70"/>
    </location>
</feature>
<proteinExistence type="predicted"/>
<dbReference type="GO" id="GO:0003700">
    <property type="term" value="F:DNA-binding transcription factor activity"/>
    <property type="evidence" value="ECO:0007669"/>
    <property type="project" value="TreeGrafter"/>
</dbReference>
<dbReference type="InterPro" id="IPR001387">
    <property type="entry name" value="Cro/C1-type_HTH"/>
</dbReference>
<reference evidence="3 4" key="1">
    <citation type="submission" date="2019-06" db="EMBL/GenBank/DDBJ databases">
        <title>Sequencing the genomes of 1000 actinobacteria strains.</title>
        <authorList>
            <person name="Klenk H.-P."/>
        </authorList>
    </citation>
    <scope>NUCLEOTIDE SEQUENCE [LARGE SCALE GENOMIC DNA]</scope>
    <source>
        <strain evidence="3 4">DSM 43186</strain>
    </source>
</reference>
<protein>
    <submittedName>
        <fullName evidence="3">Transcriptional regulator with XRE-family HTH domain</fullName>
    </submittedName>
</protein>
<dbReference type="InterPro" id="IPR010982">
    <property type="entry name" value="Lambda_DNA-bd_dom_sf"/>
</dbReference>
<gene>
    <name evidence="3" type="ORF">FHX40_4932</name>
</gene>
<dbReference type="Gene3D" id="1.10.260.40">
    <property type="entry name" value="lambda repressor-like DNA-binding domains"/>
    <property type="match status" value="1"/>
</dbReference>
<evidence type="ECO:0000256" key="1">
    <source>
        <dbReference type="ARBA" id="ARBA00023125"/>
    </source>
</evidence>
<dbReference type="Pfam" id="PF13560">
    <property type="entry name" value="HTH_31"/>
    <property type="match status" value="1"/>
</dbReference>
<keyword evidence="1" id="KW-0238">DNA-binding</keyword>
<dbReference type="PROSITE" id="PS50943">
    <property type="entry name" value="HTH_CROC1"/>
    <property type="match status" value="1"/>
</dbReference>